<feature type="compositionally biased region" description="Basic and acidic residues" evidence="1">
    <location>
        <begin position="138"/>
        <end position="157"/>
    </location>
</feature>
<accession>A0A8J7YBU4</accession>
<gene>
    <name evidence="4" type="ORF">EGD98_02600</name>
</gene>
<sequence>MSGNAGSYDWLTLDPDEEVLWSGKPASETMYGAYLTGIPLIIFFGLGLVIIVGAYLNRENTDYVITDKSVYKKTGVLSRSVSEVEYEKVQNTSFSAGVVGRSLGYGNVEISTAGGAGVEMRLRGVNDPQEVQKQLSRRVKEVQGGRDRGDGETKPDVLEEILAELRAIRIAAEGGSSRERPDSGAGAHDRDDSGTSDWNTDRR</sequence>
<evidence type="ECO:0000256" key="2">
    <source>
        <dbReference type="SAM" id="Phobius"/>
    </source>
</evidence>
<name>A0A8J7YBU4_9EURY</name>
<protein>
    <submittedName>
        <fullName evidence="4">PH domain-containing protein</fullName>
    </submittedName>
</protein>
<reference evidence="4" key="1">
    <citation type="submission" date="2021-06" db="EMBL/GenBank/DDBJ databases">
        <title>Halomicroarcula sp. F24A a new haloarchaeum isolated from saline soil.</title>
        <authorList>
            <person name="Duran-Viseras A."/>
            <person name="Sanchez-Porro C."/>
            <person name="Ventosa A."/>
        </authorList>
    </citation>
    <scope>NUCLEOTIDE SEQUENCE</scope>
    <source>
        <strain evidence="4">F24A</strain>
    </source>
</reference>
<keyword evidence="2" id="KW-0812">Transmembrane</keyword>
<dbReference type="Pfam" id="PF03703">
    <property type="entry name" value="bPH_2"/>
    <property type="match status" value="1"/>
</dbReference>
<dbReference type="Proteomes" id="UP000783863">
    <property type="component" value="Unassembled WGS sequence"/>
</dbReference>
<keyword evidence="2" id="KW-0472">Membrane</keyword>
<feature type="region of interest" description="Disordered" evidence="1">
    <location>
        <begin position="137"/>
        <end position="157"/>
    </location>
</feature>
<keyword evidence="2" id="KW-1133">Transmembrane helix</keyword>
<dbReference type="EMBL" id="RKLQ01000001">
    <property type="protein sequence ID" value="MBX0302557.1"/>
    <property type="molecule type" value="Genomic_DNA"/>
</dbReference>
<feature type="transmembrane region" description="Helical" evidence="2">
    <location>
        <begin position="31"/>
        <end position="56"/>
    </location>
</feature>
<proteinExistence type="predicted"/>
<dbReference type="RefSeq" id="WP_220586793.1">
    <property type="nucleotide sequence ID" value="NZ_RKLQ01000001.1"/>
</dbReference>
<dbReference type="InterPro" id="IPR005182">
    <property type="entry name" value="YdbS-like_PH"/>
</dbReference>
<comment type="caution">
    <text evidence="4">The sequence shown here is derived from an EMBL/GenBank/DDBJ whole genome shotgun (WGS) entry which is preliminary data.</text>
</comment>
<dbReference type="PANTHER" id="PTHR37938">
    <property type="entry name" value="BLL0215 PROTEIN"/>
    <property type="match status" value="1"/>
</dbReference>
<evidence type="ECO:0000313" key="4">
    <source>
        <dbReference type="EMBL" id="MBX0302557.1"/>
    </source>
</evidence>
<evidence type="ECO:0000313" key="5">
    <source>
        <dbReference type="Proteomes" id="UP000783863"/>
    </source>
</evidence>
<evidence type="ECO:0000259" key="3">
    <source>
        <dbReference type="Pfam" id="PF03703"/>
    </source>
</evidence>
<organism evidence="4 5">
    <name type="scientific">Haloarcula salinisoli</name>
    <dbReference type="NCBI Taxonomy" id="2487746"/>
    <lineage>
        <taxon>Archaea</taxon>
        <taxon>Methanobacteriati</taxon>
        <taxon>Methanobacteriota</taxon>
        <taxon>Stenosarchaea group</taxon>
        <taxon>Halobacteria</taxon>
        <taxon>Halobacteriales</taxon>
        <taxon>Haloarculaceae</taxon>
        <taxon>Haloarcula</taxon>
    </lineage>
</organism>
<feature type="compositionally biased region" description="Basic and acidic residues" evidence="1">
    <location>
        <begin position="176"/>
        <end position="203"/>
    </location>
</feature>
<keyword evidence="5" id="KW-1185">Reference proteome</keyword>
<dbReference type="AlphaFoldDB" id="A0A8J7YBU4"/>
<dbReference type="PANTHER" id="PTHR37938:SF1">
    <property type="entry name" value="BLL0215 PROTEIN"/>
    <property type="match status" value="1"/>
</dbReference>
<evidence type="ECO:0000256" key="1">
    <source>
        <dbReference type="SAM" id="MobiDB-lite"/>
    </source>
</evidence>
<feature type="domain" description="YdbS-like PH" evidence="3">
    <location>
        <begin position="60"/>
        <end position="135"/>
    </location>
</feature>
<feature type="region of interest" description="Disordered" evidence="1">
    <location>
        <begin position="171"/>
        <end position="203"/>
    </location>
</feature>